<dbReference type="Proteomes" id="UP000317624">
    <property type="component" value="Unassembled WGS sequence"/>
</dbReference>
<evidence type="ECO:0000313" key="2">
    <source>
        <dbReference type="EMBL" id="TVT38264.1"/>
    </source>
</evidence>
<dbReference type="EMBL" id="VMRJ01000005">
    <property type="protein sequence ID" value="TVT38264.1"/>
    <property type="molecule type" value="Genomic_DNA"/>
</dbReference>
<feature type="domain" description="Streptomycin biosynthesis protein StrF" evidence="1">
    <location>
        <begin position="5"/>
        <end position="190"/>
    </location>
</feature>
<protein>
    <recommendedName>
        <fullName evidence="1">Streptomycin biosynthesis protein StrF domain-containing protein</fullName>
    </recommendedName>
</protein>
<name>A0A558BP25_9BACT</name>
<dbReference type="InterPro" id="IPR029044">
    <property type="entry name" value="Nucleotide-diphossugar_trans"/>
</dbReference>
<reference evidence="2 3" key="1">
    <citation type="submission" date="2019-07" db="EMBL/GenBank/DDBJ databases">
        <title>Hymenobacter sp. straun FUR1 Genome sequencing and assembly.</title>
        <authorList>
            <person name="Chhetri G."/>
        </authorList>
    </citation>
    <scope>NUCLEOTIDE SEQUENCE [LARGE SCALE GENOMIC DNA]</scope>
    <source>
        <strain evidence="2 3">Fur1</strain>
    </source>
</reference>
<proteinExistence type="predicted"/>
<sequence length="297" mass="34091">MISIIICSRGQSFRQSTIESVAGSIGVPYEVIAIDNSKNEYGICEAYNIGATRAQYGILCFMHEDIAFRTTGWGNIVERILLDNSIGVLGITGGKWLPNAPGTWWSCGNKYLSSNVLDQSSNGEYSRYTYSNPEDKNLVDVAAVDGLWICARKEVWARFPFDEKVFPGFHFYDVDFCATISQEYRICVSLEISVTHFSLGSYNDSWLTYADVFYRKHLNRLPIGQVQLSNREACVQEYEACKTFLLQLIDKNMAVGIGYLYLSRCIKMKPFSRDTIWLARYYARYIWQNRYKRKHKG</sequence>
<dbReference type="InterPro" id="IPR059123">
    <property type="entry name" value="StrF_dom"/>
</dbReference>
<organism evidence="2 3">
    <name type="scientific">Hymenobacter setariae</name>
    <dbReference type="NCBI Taxonomy" id="2594794"/>
    <lineage>
        <taxon>Bacteria</taxon>
        <taxon>Pseudomonadati</taxon>
        <taxon>Bacteroidota</taxon>
        <taxon>Cytophagia</taxon>
        <taxon>Cytophagales</taxon>
        <taxon>Hymenobacteraceae</taxon>
        <taxon>Hymenobacter</taxon>
    </lineage>
</organism>
<comment type="caution">
    <text evidence="2">The sequence shown here is derived from an EMBL/GenBank/DDBJ whole genome shotgun (WGS) entry which is preliminary data.</text>
</comment>
<keyword evidence="3" id="KW-1185">Reference proteome</keyword>
<accession>A0A558BP25</accession>
<evidence type="ECO:0000259" key="1">
    <source>
        <dbReference type="Pfam" id="PF13712"/>
    </source>
</evidence>
<dbReference type="SUPFAM" id="SSF53448">
    <property type="entry name" value="Nucleotide-diphospho-sugar transferases"/>
    <property type="match status" value="1"/>
</dbReference>
<dbReference type="Pfam" id="PF13712">
    <property type="entry name" value="Glyco_tranf_2_5"/>
    <property type="match status" value="1"/>
</dbReference>
<dbReference type="Gene3D" id="3.90.550.10">
    <property type="entry name" value="Spore Coat Polysaccharide Biosynthesis Protein SpsA, Chain A"/>
    <property type="match status" value="1"/>
</dbReference>
<dbReference type="RefSeq" id="WP_144850898.1">
    <property type="nucleotide sequence ID" value="NZ_VMRJ01000005.1"/>
</dbReference>
<evidence type="ECO:0000313" key="3">
    <source>
        <dbReference type="Proteomes" id="UP000317624"/>
    </source>
</evidence>
<dbReference type="AlphaFoldDB" id="A0A558BP25"/>
<dbReference type="OrthoDB" id="9810247at2"/>
<gene>
    <name evidence="2" type="ORF">FNT36_18875</name>
</gene>